<keyword evidence="3" id="KW-0804">Transcription</keyword>
<keyword evidence="7" id="KW-1185">Reference proteome</keyword>
<dbReference type="RefSeq" id="WP_077198230.1">
    <property type="nucleotide sequence ID" value="NZ_LBFC01000018.1"/>
</dbReference>
<feature type="domain" description="HTH crp-type" evidence="5">
    <location>
        <begin position="150"/>
        <end position="216"/>
    </location>
</feature>
<name>A0ABX3IGX4_9BACT</name>
<evidence type="ECO:0000256" key="2">
    <source>
        <dbReference type="ARBA" id="ARBA00023125"/>
    </source>
</evidence>
<evidence type="ECO:0000313" key="6">
    <source>
        <dbReference type="EMBL" id="ONN27081.1"/>
    </source>
</evidence>
<dbReference type="PROSITE" id="PS50042">
    <property type="entry name" value="CNMP_BINDING_3"/>
    <property type="match status" value="1"/>
</dbReference>
<dbReference type="PROSITE" id="PS51063">
    <property type="entry name" value="HTH_CRP_2"/>
    <property type="match status" value="1"/>
</dbReference>
<proteinExistence type="predicted"/>
<organism evidence="6 7">
    <name type="scientific">Thermosipho affectus</name>
    <dbReference type="NCBI Taxonomy" id="660294"/>
    <lineage>
        <taxon>Bacteria</taxon>
        <taxon>Thermotogati</taxon>
        <taxon>Thermotogota</taxon>
        <taxon>Thermotogae</taxon>
        <taxon>Thermotogales</taxon>
        <taxon>Fervidobacteriaceae</taxon>
        <taxon>Thermosipho</taxon>
    </lineage>
</organism>
<evidence type="ECO:0000256" key="3">
    <source>
        <dbReference type="ARBA" id="ARBA00023163"/>
    </source>
</evidence>
<dbReference type="CDD" id="cd00038">
    <property type="entry name" value="CAP_ED"/>
    <property type="match status" value="1"/>
</dbReference>
<reference evidence="6 7" key="1">
    <citation type="submission" date="2015-06" db="EMBL/GenBank/DDBJ databases">
        <title>Genome sequencing of Thermotogales isolates from hydrothermal vents.</title>
        <authorList>
            <person name="Haverkamp T.H."/>
            <person name="Kublanov I.V."/>
            <person name="Nesbo C.L."/>
        </authorList>
    </citation>
    <scope>NUCLEOTIDE SEQUENCE [LARGE SCALE GENOMIC DNA]</scope>
    <source>
        <strain evidence="7">ik275mar</strain>
    </source>
</reference>
<evidence type="ECO:0000259" key="4">
    <source>
        <dbReference type="PROSITE" id="PS50042"/>
    </source>
</evidence>
<evidence type="ECO:0000256" key="1">
    <source>
        <dbReference type="ARBA" id="ARBA00023015"/>
    </source>
</evidence>
<accession>A0ABX3IGX4</accession>
<dbReference type="Proteomes" id="UP000242616">
    <property type="component" value="Unassembled WGS sequence"/>
</dbReference>
<dbReference type="InterPro" id="IPR036390">
    <property type="entry name" value="WH_DNA-bd_sf"/>
</dbReference>
<dbReference type="SMART" id="SM00419">
    <property type="entry name" value="HTH_CRP"/>
    <property type="match status" value="1"/>
</dbReference>
<sequence length="222" mass="25642">MHPLIETFSKIEVFKKLKISQIERLVKNREIIFRRYERGELIKGRGEKINEVMVLMSGKVRGEMNDFNGKNLVVEEIKAPNFLAVNISFSREAILPVDIVSEERCEVAYLKKEKIFELASENIDFLKALVEFLGSKFYFISQKLWFITLNSLKEKILIYLASKYSGGEVVVLDKSIEQLSQLFGSTRPALSRAFSLLESEGIIRKEGNKIYILDKDVIDFYV</sequence>
<protein>
    <submittedName>
        <fullName evidence="6">Crp/Fnr family transcriptional regulator</fullName>
    </submittedName>
</protein>
<evidence type="ECO:0000313" key="7">
    <source>
        <dbReference type="Proteomes" id="UP000242616"/>
    </source>
</evidence>
<feature type="domain" description="Cyclic nucleotide-binding" evidence="4">
    <location>
        <begin position="13"/>
        <end position="136"/>
    </location>
</feature>
<dbReference type="InterPro" id="IPR000595">
    <property type="entry name" value="cNMP-bd_dom"/>
</dbReference>
<keyword evidence="2" id="KW-0238">DNA-binding</keyword>
<keyword evidence="1" id="KW-0805">Transcription regulation</keyword>
<dbReference type="Pfam" id="PF00027">
    <property type="entry name" value="cNMP_binding"/>
    <property type="match status" value="1"/>
</dbReference>
<dbReference type="Pfam" id="PF13545">
    <property type="entry name" value="HTH_Crp_2"/>
    <property type="match status" value="1"/>
</dbReference>
<dbReference type="SUPFAM" id="SSF51206">
    <property type="entry name" value="cAMP-binding domain-like"/>
    <property type="match status" value="1"/>
</dbReference>
<dbReference type="Gene3D" id="2.60.120.10">
    <property type="entry name" value="Jelly Rolls"/>
    <property type="match status" value="1"/>
</dbReference>
<evidence type="ECO:0000259" key="5">
    <source>
        <dbReference type="PROSITE" id="PS51063"/>
    </source>
</evidence>
<dbReference type="SUPFAM" id="SSF46785">
    <property type="entry name" value="Winged helix' DNA-binding domain"/>
    <property type="match status" value="1"/>
</dbReference>
<gene>
    <name evidence="6" type="ORF">XJ44_04630</name>
</gene>
<comment type="caution">
    <text evidence="6">The sequence shown here is derived from an EMBL/GenBank/DDBJ whole genome shotgun (WGS) entry which is preliminary data.</text>
</comment>
<dbReference type="EMBL" id="LBFC01000018">
    <property type="protein sequence ID" value="ONN27081.1"/>
    <property type="molecule type" value="Genomic_DNA"/>
</dbReference>
<dbReference type="InterPro" id="IPR012318">
    <property type="entry name" value="HTH_CRP"/>
</dbReference>
<dbReference type="InterPro" id="IPR014710">
    <property type="entry name" value="RmlC-like_jellyroll"/>
</dbReference>
<dbReference type="InterPro" id="IPR018490">
    <property type="entry name" value="cNMP-bd_dom_sf"/>
</dbReference>